<organism evidence="1 2">
    <name type="scientific">Helicovermis profundi</name>
    <dbReference type="NCBI Taxonomy" id="3065157"/>
    <lineage>
        <taxon>Bacteria</taxon>
        <taxon>Bacillati</taxon>
        <taxon>Bacillota</taxon>
        <taxon>Clostridia</taxon>
        <taxon>Helicovermis</taxon>
    </lineage>
</organism>
<protein>
    <submittedName>
        <fullName evidence="1">Uncharacterized protein</fullName>
    </submittedName>
</protein>
<dbReference type="Proteomes" id="UP001321786">
    <property type="component" value="Chromosome"/>
</dbReference>
<sequence length="57" mass="6909">MEIKSVLKLLKFNSLYIVRIFPNSDRVFINDENINKIFNSEFFCNKEMSFNKFLKKL</sequence>
<dbReference type="AlphaFoldDB" id="A0AAU9EJA1"/>
<keyword evidence="2" id="KW-1185">Reference proteome</keyword>
<accession>A0AAU9EJA1</accession>
<dbReference type="KEGG" id="hprf:HLPR_03350"/>
<name>A0AAU9EJA1_9FIRM</name>
<evidence type="ECO:0000313" key="2">
    <source>
        <dbReference type="Proteomes" id="UP001321786"/>
    </source>
</evidence>
<gene>
    <name evidence="1" type="ORF">HLPR_03350</name>
</gene>
<evidence type="ECO:0000313" key="1">
    <source>
        <dbReference type="EMBL" id="BEP28004.1"/>
    </source>
</evidence>
<dbReference type="EMBL" id="AP028654">
    <property type="protein sequence ID" value="BEP28004.1"/>
    <property type="molecule type" value="Genomic_DNA"/>
</dbReference>
<proteinExistence type="predicted"/>
<reference evidence="1 2" key="1">
    <citation type="submission" date="2023-08" db="EMBL/GenBank/DDBJ databases">
        <title>Helicovermis profunda gen. nov., sp. nov., a novel mesophilic, fermentative bacterium within the Bacillota from a deep-sea hydrothermal vent chimney.</title>
        <authorList>
            <person name="Miyazaki U."/>
            <person name="Mizutani D."/>
            <person name="Hashimoto Y."/>
            <person name="Tame A."/>
            <person name="Sawayama S."/>
            <person name="Miyazaki J."/>
            <person name="Takai K."/>
            <person name="Nakagawa S."/>
        </authorList>
    </citation>
    <scope>NUCLEOTIDE SEQUENCE [LARGE SCALE GENOMIC DNA]</scope>
    <source>
        <strain evidence="1 2">S502</strain>
    </source>
</reference>